<feature type="transmembrane region" description="Helical" evidence="6">
    <location>
        <begin position="110"/>
        <end position="133"/>
    </location>
</feature>
<evidence type="ECO:0000256" key="2">
    <source>
        <dbReference type="ARBA" id="ARBA00022475"/>
    </source>
</evidence>
<keyword evidence="2" id="KW-1003">Cell membrane</keyword>
<proteinExistence type="predicted"/>
<feature type="transmembrane region" description="Helical" evidence="6">
    <location>
        <begin position="70"/>
        <end position="89"/>
    </location>
</feature>
<sequence>MIAYLIGLSAGLVPALSTGPVFLTLVQHAIDRGFKYVIYFILGVALTDTAIIMITWLGLSQITASDQPPAGFSIGGGLLLIAFGLVFILKKETKERPDQLVTTPGHLQKFGLFSHAIMLNAINPVIWGFWAAISNYAITEFNDTTSELLFFAGVLNMVWVTDLLKAYYAQKLKKYLNEKFKKILRVGIGLVLIVLGTKLLVEYYLLQ</sequence>
<name>A0ABY6CW39_9BACT</name>
<evidence type="ECO:0000256" key="3">
    <source>
        <dbReference type="ARBA" id="ARBA00022692"/>
    </source>
</evidence>
<reference evidence="7" key="1">
    <citation type="submission" date="2022-10" db="EMBL/GenBank/DDBJ databases">
        <title>Comparative genomics and taxonomic characterization of three novel marine species of genus Reichenbachiella exhibiting antioxidant and polysaccharide degradation activities.</title>
        <authorList>
            <person name="Muhammad N."/>
            <person name="Lee Y.-J."/>
            <person name="Ko J."/>
            <person name="Kim S.-G."/>
        </authorList>
    </citation>
    <scope>NUCLEOTIDE SEQUENCE</scope>
    <source>
        <strain evidence="7">Wsw4-B4</strain>
    </source>
</reference>
<organism evidence="7 8">
    <name type="scientific">Reichenbachiella carrageenanivorans</name>
    <dbReference type="NCBI Taxonomy" id="2979869"/>
    <lineage>
        <taxon>Bacteria</taxon>
        <taxon>Pseudomonadati</taxon>
        <taxon>Bacteroidota</taxon>
        <taxon>Cytophagia</taxon>
        <taxon>Cytophagales</taxon>
        <taxon>Reichenbachiellaceae</taxon>
        <taxon>Reichenbachiella</taxon>
    </lineage>
</organism>
<dbReference type="RefSeq" id="WP_263049880.1">
    <property type="nucleotide sequence ID" value="NZ_CP106735.1"/>
</dbReference>
<evidence type="ECO:0000256" key="1">
    <source>
        <dbReference type="ARBA" id="ARBA00004651"/>
    </source>
</evidence>
<dbReference type="PANTHER" id="PTHR30086">
    <property type="entry name" value="ARGININE EXPORTER PROTEIN ARGO"/>
    <property type="match status" value="1"/>
</dbReference>
<gene>
    <name evidence="7" type="ORF">N7E81_12270</name>
</gene>
<accession>A0ABY6CW39</accession>
<keyword evidence="3 6" id="KW-0812">Transmembrane</keyword>
<feature type="transmembrane region" description="Helical" evidence="6">
    <location>
        <begin position="188"/>
        <end position="206"/>
    </location>
</feature>
<dbReference type="Proteomes" id="UP001062165">
    <property type="component" value="Chromosome"/>
</dbReference>
<protein>
    <submittedName>
        <fullName evidence="7">LysE family transporter</fullName>
    </submittedName>
</protein>
<evidence type="ECO:0000256" key="6">
    <source>
        <dbReference type="SAM" id="Phobius"/>
    </source>
</evidence>
<dbReference type="PANTHER" id="PTHR30086:SF20">
    <property type="entry name" value="ARGININE EXPORTER PROTEIN ARGO-RELATED"/>
    <property type="match status" value="1"/>
</dbReference>
<keyword evidence="4 6" id="KW-1133">Transmembrane helix</keyword>
<evidence type="ECO:0000256" key="4">
    <source>
        <dbReference type="ARBA" id="ARBA00022989"/>
    </source>
</evidence>
<feature type="transmembrane region" description="Helical" evidence="6">
    <location>
        <begin position="6"/>
        <end position="25"/>
    </location>
</feature>
<evidence type="ECO:0000313" key="8">
    <source>
        <dbReference type="Proteomes" id="UP001062165"/>
    </source>
</evidence>
<feature type="transmembrane region" description="Helical" evidence="6">
    <location>
        <begin position="37"/>
        <end position="58"/>
    </location>
</feature>
<keyword evidence="8" id="KW-1185">Reference proteome</keyword>
<dbReference type="Pfam" id="PF01810">
    <property type="entry name" value="LysE"/>
    <property type="match status" value="1"/>
</dbReference>
<dbReference type="InterPro" id="IPR001123">
    <property type="entry name" value="LeuE-type"/>
</dbReference>
<evidence type="ECO:0000256" key="5">
    <source>
        <dbReference type="ARBA" id="ARBA00023136"/>
    </source>
</evidence>
<keyword evidence="5 6" id="KW-0472">Membrane</keyword>
<dbReference type="EMBL" id="CP106735">
    <property type="protein sequence ID" value="UXX78134.1"/>
    <property type="molecule type" value="Genomic_DNA"/>
</dbReference>
<evidence type="ECO:0000313" key="7">
    <source>
        <dbReference type="EMBL" id="UXX78134.1"/>
    </source>
</evidence>
<comment type="subcellular location">
    <subcellularLocation>
        <location evidence="1">Cell membrane</location>
        <topology evidence="1">Multi-pass membrane protein</topology>
    </subcellularLocation>
</comment>
<feature type="transmembrane region" description="Helical" evidence="6">
    <location>
        <begin position="148"/>
        <end position="168"/>
    </location>
</feature>